<dbReference type="OrthoDB" id="100222at2759"/>
<evidence type="ECO:0000313" key="2">
    <source>
        <dbReference type="Proteomes" id="UP000198211"/>
    </source>
</evidence>
<dbReference type="AlphaFoldDB" id="A0A225VIA5"/>
<protein>
    <submittedName>
        <fullName evidence="1">Uncharacterized protein</fullName>
    </submittedName>
</protein>
<keyword evidence="2" id="KW-1185">Reference proteome</keyword>
<evidence type="ECO:0000313" key="1">
    <source>
        <dbReference type="EMBL" id="OWZ05153.1"/>
    </source>
</evidence>
<reference evidence="2" key="1">
    <citation type="submission" date="2017-03" db="EMBL/GenBank/DDBJ databases">
        <title>Phytopthora megakarya and P. palmivora, two closely related causual agents of cacao black pod achieved similar genome size and gene model numbers by different mechanisms.</title>
        <authorList>
            <person name="Ali S."/>
            <person name="Shao J."/>
            <person name="Larry D.J."/>
            <person name="Kronmiller B."/>
            <person name="Shen D."/>
            <person name="Strem M.D."/>
            <person name="Melnick R.L."/>
            <person name="Guiltinan M.J."/>
            <person name="Tyler B.M."/>
            <person name="Meinhardt L.W."/>
            <person name="Bailey B.A."/>
        </authorList>
    </citation>
    <scope>NUCLEOTIDE SEQUENCE [LARGE SCALE GENOMIC DNA]</scope>
    <source>
        <strain evidence="2">zdho120</strain>
    </source>
</reference>
<dbReference type="EMBL" id="NBNE01004583">
    <property type="protein sequence ID" value="OWZ05153.1"/>
    <property type="molecule type" value="Genomic_DNA"/>
</dbReference>
<organism evidence="1 2">
    <name type="scientific">Phytophthora megakarya</name>
    <dbReference type="NCBI Taxonomy" id="4795"/>
    <lineage>
        <taxon>Eukaryota</taxon>
        <taxon>Sar</taxon>
        <taxon>Stramenopiles</taxon>
        <taxon>Oomycota</taxon>
        <taxon>Peronosporomycetes</taxon>
        <taxon>Peronosporales</taxon>
        <taxon>Peronosporaceae</taxon>
        <taxon>Phytophthora</taxon>
    </lineage>
</organism>
<comment type="caution">
    <text evidence="1">The sequence shown here is derived from an EMBL/GenBank/DDBJ whole genome shotgun (WGS) entry which is preliminary data.</text>
</comment>
<accession>A0A225VIA5</accession>
<dbReference type="Proteomes" id="UP000198211">
    <property type="component" value="Unassembled WGS sequence"/>
</dbReference>
<proteinExistence type="predicted"/>
<sequence>MEASDSVLYDTFTHQLDCLYGQTNKVIGDCNRNMASITDYDLTFRPTRKHQDDTEYFDYAFKQKTLLDVKHTRRALWKAADMVHRQDCRDVLQGVKKSENSNTIALKFQIKGSSSTSLSEHIVVRRYDEENRSILVWRSLTEGNGTLRGMHSDKTGWCVLRPFEFGGIKETYVRQVPIYFTKTHDKQNISDFIILTHQANEEDGIAIAKALA</sequence>
<gene>
    <name evidence="1" type="ORF">PHMEG_00022810</name>
</gene>
<name>A0A225VIA5_9STRA</name>